<dbReference type="EMBL" id="CAICTM010000563">
    <property type="protein sequence ID" value="CAB9512973.1"/>
    <property type="molecule type" value="Genomic_DNA"/>
</dbReference>
<accession>A0A9N8E1X0</accession>
<keyword evidence="7" id="KW-1185">Reference proteome</keyword>
<dbReference type="Proteomes" id="UP001153069">
    <property type="component" value="Unassembled WGS sequence"/>
</dbReference>
<evidence type="ECO:0000256" key="4">
    <source>
        <dbReference type="PROSITE-ProRule" id="PRU00134"/>
    </source>
</evidence>
<keyword evidence="1" id="KW-0479">Metal-binding</keyword>
<protein>
    <recommendedName>
        <fullName evidence="5">MYND-type domain-containing protein</fullName>
    </recommendedName>
</protein>
<dbReference type="GO" id="GO:0008270">
    <property type="term" value="F:zinc ion binding"/>
    <property type="evidence" value="ECO:0007669"/>
    <property type="project" value="UniProtKB-KW"/>
</dbReference>
<dbReference type="SUPFAM" id="SSF144232">
    <property type="entry name" value="HIT/MYND zinc finger-like"/>
    <property type="match status" value="1"/>
</dbReference>
<keyword evidence="3" id="KW-0862">Zinc</keyword>
<evidence type="ECO:0000256" key="2">
    <source>
        <dbReference type="ARBA" id="ARBA00022771"/>
    </source>
</evidence>
<dbReference type="PROSITE" id="PS01360">
    <property type="entry name" value="ZF_MYND_1"/>
    <property type="match status" value="1"/>
</dbReference>
<evidence type="ECO:0000313" key="7">
    <source>
        <dbReference type="Proteomes" id="UP001153069"/>
    </source>
</evidence>
<dbReference type="AlphaFoldDB" id="A0A9N8E1X0"/>
<dbReference type="OrthoDB" id="341421at2759"/>
<evidence type="ECO:0000256" key="3">
    <source>
        <dbReference type="ARBA" id="ARBA00022833"/>
    </source>
</evidence>
<dbReference type="PROSITE" id="PS50865">
    <property type="entry name" value="ZF_MYND_2"/>
    <property type="match status" value="1"/>
</dbReference>
<reference evidence="6" key="1">
    <citation type="submission" date="2020-06" db="EMBL/GenBank/DDBJ databases">
        <authorList>
            <consortium name="Plant Systems Biology data submission"/>
        </authorList>
    </citation>
    <scope>NUCLEOTIDE SEQUENCE</scope>
    <source>
        <strain evidence="6">D6</strain>
    </source>
</reference>
<evidence type="ECO:0000259" key="5">
    <source>
        <dbReference type="PROSITE" id="PS50865"/>
    </source>
</evidence>
<gene>
    <name evidence="6" type="ORF">SEMRO_564_G167440.1</name>
</gene>
<comment type="caution">
    <text evidence="6">The sequence shown here is derived from an EMBL/GenBank/DDBJ whole genome shotgun (WGS) entry which is preliminary data.</text>
</comment>
<sequence>MAMVVGQRVRITRPPKGRGEWTDQEATVLTLIPVAKEILDYKIRVDKDESEEVLSAACLEPSSFDEEKEEGMFSCLVVNGSMYCLDHRLEVCGECGVDHRSTNLPDEIDEKLYDNGSDAVNKLIDDLNRIGVAGRIAPSKRSKAKYNCPANTAVFQPNVNGKLLPSEVPDNDFDPRQGNPWPDSVPTEKFLRVHSDFPNTTIPEEFKLPVRRLRETICVAGHRWQHFFTQERGKKTPMVRLLLQDGAQSQVLTLDLVLPIQSLVLQSGMVVPIFVVRYAHVMASNMQSAVAVMSTMVRNTPMGEIPAEVDEIVLFANLLKENGKRLAPAFVRSVEQHKKLLKVSFFTSISEEMQQAYCDSLKSYCFRCGTSDVKTQKCARCQKATYCSRQCQRFHWKYHKRNGCQAS</sequence>
<dbReference type="Gene3D" id="6.10.140.2220">
    <property type="match status" value="1"/>
</dbReference>
<proteinExistence type="predicted"/>
<name>A0A9N8E1X0_9STRA</name>
<dbReference type="Pfam" id="PF01753">
    <property type="entry name" value="zf-MYND"/>
    <property type="match status" value="1"/>
</dbReference>
<evidence type="ECO:0000256" key="1">
    <source>
        <dbReference type="ARBA" id="ARBA00022723"/>
    </source>
</evidence>
<feature type="domain" description="MYND-type" evidence="5">
    <location>
        <begin position="365"/>
        <end position="404"/>
    </location>
</feature>
<evidence type="ECO:0000313" key="6">
    <source>
        <dbReference type="EMBL" id="CAB9512973.1"/>
    </source>
</evidence>
<dbReference type="InterPro" id="IPR002893">
    <property type="entry name" value="Znf_MYND"/>
</dbReference>
<organism evidence="6 7">
    <name type="scientific">Seminavis robusta</name>
    <dbReference type="NCBI Taxonomy" id="568900"/>
    <lineage>
        <taxon>Eukaryota</taxon>
        <taxon>Sar</taxon>
        <taxon>Stramenopiles</taxon>
        <taxon>Ochrophyta</taxon>
        <taxon>Bacillariophyta</taxon>
        <taxon>Bacillariophyceae</taxon>
        <taxon>Bacillariophycidae</taxon>
        <taxon>Naviculales</taxon>
        <taxon>Naviculaceae</taxon>
        <taxon>Seminavis</taxon>
    </lineage>
</organism>
<keyword evidence="2 4" id="KW-0863">Zinc-finger</keyword>